<evidence type="ECO:0000256" key="18">
    <source>
        <dbReference type="ARBA" id="ARBA00072467"/>
    </source>
</evidence>
<evidence type="ECO:0000256" key="3">
    <source>
        <dbReference type="ARBA" id="ARBA00022448"/>
    </source>
</evidence>
<dbReference type="PROSITE" id="PS52016">
    <property type="entry name" value="TONB_DEPENDENT_REC_3"/>
    <property type="match status" value="1"/>
</dbReference>
<evidence type="ECO:0000256" key="17">
    <source>
        <dbReference type="ARBA" id="ARBA00056786"/>
    </source>
</evidence>
<keyword evidence="13" id="KW-0921">Nickel transport</keyword>
<evidence type="ECO:0000256" key="11">
    <source>
        <dbReference type="ARBA" id="ARBA00023065"/>
    </source>
</evidence>
<dbReference type="RefSeq" id="WP_176571443.1">
    <property type="nucleotide sequence ID" value="NZ_CP056030.1"/>
</dbReference>
<feature type="domain" description="TonB-dependent receptor-like beta-barrel" evidence="22">
    <location>
        <begin position="249"/>
        <end position="687"/>
    </location>
</feature>
<dbReference type="Proteomes" id="UP000509568">
    <property type="component" value="Chromosome"/>
</dbReference>
<keyword evidence="3 19" id="KW-0813">Transport</keyword>
<evidence type="ECO:0000256" key="6">
    <source>
        <dbReference type="ARBA" id="ARBA00022596"/>
    </source>
</evidence>
<dbReference type="SUPFAM" id="SSF56935">
    <property type="entry name" value="Porins"/>
    <property type="match status" value="1"/>
</dbReference>
<evidence type="ECO:0000256" key="1">
    <source>
        <dbReference type="ARBA" id="ARBA00004571"/>
    </source>
</evidence>
<keyword evidence="11" id="KW-0406">Ion transport</keyword>
<dbReference type="InterPro" id="IPR036942">
    <property type="entry name" value="Beta-barrel_TonB_sf"/>
</dbReference>
<keyword evidence="25" id="KW-1185">Reference proteome</keyword>
<evidence type="ECO:0000256" key="13">
    <source>
        <dbReference type="ARBA" id="ARBA00023112"/>
    </source>
</evidence>
<dbReference type="PANTHER" id="PTHR32552:SF68">
    <property type="entry name" value="FERRICHROME OUTER MEMBRANE TRANSPORTER_PHAGE RECEPTOR"/>
    <property type="match status" value="1"/>
</dbReference>
<dbReference type="FunFam" id="2.170.130.10:FF:000001">
    <property type="entry name" value="Catecholate siderophore TonB-dependent receptor"/>
    <property type="match status" value="1"/>
</dbReference>
<evidence type="ECO:0000259" key="22">
    <source>
        <dbReference type="Pfam" id="PF00593"/>
    </source>
</evidence>
<keyword evidence="14 19" id="KW-0472">Membrane</keyword>
<feature type="chain" id="PRO_5028940362" description="Metal-pseudopaline receptor CntO" evidence="21">
    <location>
        <begin position="20"/>
        <end position="718"/>
    </location>
</feature>
<dbReference type="AlphaFoldDB" id="A0A7D5D8P7"/>
<evidence type="ECO:0000256" key="15">
    <source>
        <dbReference type="ARBA" id="ARBA00023170"/>
    </source>
</evidence>
<evidence type="ECO:0000256" key="7">
    <source>
        <dbReference type="ARBA" id="ARBA00022692"/>
    </source>
</evidence>
<evidence type="ECO:0000256" key="12">
    <source>
        <dbReference type="ARBA" id="ARBA00023077"/>
    </source>
</evidence>
<evidence type="ECO:0000256" key="14">
    <source>
        <dbReference type="ARBA" id="ARBA00023136"/>
    </source>
</evidence>
<organism evidence="24 25">
    <name type="scientific">Pseudomonas eucalypticola</name>
    <dbReference type="NCBI Taxonomy" id="2599595"/>
    <lineage>
        <taxon>Bacteria</taxon>
        <taxon>Pseudomonadati</taxon>
        <taxon>Pseudomonadota</taxon>
        <taxon>Gammaproteobacteria</taxon>
        <taxon>Pseudomonadales</taxon>
        <taxon>Pseudomonadaceae</taxon>
        <taxon>Pseudomonas</taxon>
    </lineage>
</organism>
<dbReference type="GO" id="GO:0038023">
    <property type="term" value="F:signaling receptor activity"/>
    <property type="evidence" value="ECO:0007669"/>
    <property type="project" value="InterPro"/>
</dbReference>
<keyword evidence="4 19" id="KW-1134">Transmembrane beta strand</keyword>
<dbReference type="GO" id="GO:0009279">
    <property type="term" value="C:cell outer membrane"/>
    <property type="evidence" value="ECO:0007669"/>
    <property type="project" value="UniProtKB-SubCell"/>
</dbReference>
<keyword evidence="9" id="KW-0864">Zinc transport</keyword>
<dbReference type="NCBIfam" id="TIGR01783">
    <property type="entry name" value="TonB-siderophor"/>
    <property type="match status" value="1"/>
</dbReference>
<evidence type="ECO:0000313" key="24">
    <source>
        <dbReference type="EMBL" id="QKZ05700.1"/>
    </source>
</evidence>
<evidence type="ECO:0000259" key="23">
    <source>
        <dbReference type="Pfam" id="PF07715"/>
    </source>
</evidence>
<proteinExistence type="inferred from homology"/>
<accession>A0A7D5D8P7</accession>
<keyword evidence="10" id="KW-0408">Iron</keyword>
<sequence length="718" mass="79138">MQMAGVGLLLASSPAWVMAADASAGQSADAGLTLDNIEIKAAPQVETGDGPIKGYVAKRTTTGTKTDTPINEIPQTISVITRDEMDQRGVQDFNSAVAYTPGIRAIDYAGGQGAPDIFLRGFRAFNLFGIYQDGLRTGFNQYDTNFETFGLERIDVVKGPASVLYGQMSPGGVVNLTSKRPQDEAIHHIEYQAGSYGRQQFGIDLNDRLTDDGSLIGRLVMLRRDSGTQVDHSPDNRTYIAPSITWKPNDSDTLTVLAAYNKTVTGGSEQSFPYIGTVQRSPSGHIDSDTHLGWLGSYYHVETTSIGSIYAHDFANGWKFQQNLRYMHSVVGFLSSGPDVVLNPDGRTQDIGLQYRPKSSNTLLMDNNIQGSFNTGAIRHTLITGIDYSHYRAEETRLNGDPEDAFNNLDLYNPVYGGAPVWFDSLQRDTRSKMQQVGIYVQDQMKIDRWALTIGGRQDYARDHEEDAVSQSSGTQNDHKFTGRIGLAYLFDNGVTPYVSYSTSFQPNPDTDINNKLFKPTTGKQFEVGVKYQPEGYNASVTLSAFDLTQRNVSTADPVNTGFSVQTGEIESKGLELEGKASLNENLNMIASYAYTHTEITQDNTYEGNTPRNIPRHTASLWLDYSVLSGPLDGLGIGAGERYVGSSQNQQNTLRTPQYFLTDATLRYDLGKLGLTGTKISVTANNLFDKHYFEPGYYEDSVFYGNRRNVIATLGYDF</sequence>
<comment type="function">
    <text evidence="17">Transports the metallophore pseudopaline, which is involved in the acquisition of nickel and zinc, and thus enables bacterial growth inside the host, where metal access is limited. Is probably involved in the import of pseudopaline-metal complexes.</text>
</comment>
<keyword evidence="8 21" id="KW-0732">Signal</keyword>
<dbReference type="Pfam" id="PF07715">
    <property type="entry name" value="Plug"/>
    <property type="match status" value="1"/>
</dbReference>
<dbReference type="CDD" id="cd01347">
    <property type="entry name" value="ligand_gated_channel"/>
    <property type="match status" value="1"/>
</dbReference>
<dbReference type="Gene3D" id="2.170.130.10">
    <property type="entry name" value="TonB-dependent receptor, plug domain"/>
    <property type="match status" value="1"/>
</dbReference>
<dbReference type="InterPro" id="IPR000531">
    <property type="entry name" value="Beta-barrel_TonB"/>
</dbReference>
<keyword evidence="12 20" id="KW-0798">TonB box</keyword>
<evidence type="ECO:0000256" key="10">
    <source>
        <dbReference type="ARBA" id="ARBA00023004"/>
    </source>
</evidence>
<gene>
    <name evidence="24" type="ORF">HWQ56_18610</name>
</gene>
<comment type="subcellular location">
    <subcellularLocation>
        <location evidence="1 19">Cell outer membrane</location>
        <topology evidence="1 19">Multi-pass membrane protein</topology>
    </subcellularLocation>
</comment>
<dbReference type="GO" id="GO:0015675">
    <property type="term" value="P:nickel cation transport"/>
    <property type="evidence" value="ECO:0007669"/>
    <property type="project" value="UniProtKB-KW"/>
</dbReference>
<evidence type="ECO:0000256" key="16">
    <source>
        <dbReference type="ARBA" id="ARBA00023237"/>
    </source>
</evidence>
<dbReference type="Pfam" id="PF00593">
    <property type="entry name" value="TonB_dep_Rec_b-barrel"/>
    <property type="match status" value="1"/>
</dbReference>
<comment type="similarity">
    <text evidence="2 19 20">Belongs to the TonB-dependent receptor family.</text>
</comment>
<protein>
    <recommendedName>
        <fullName evidence="18">Metal-pseudopaline receptor CntO</fullName>
    </recommendedName>
</protein>
<keyword evidence="9" id="KW-0862">Zinc</keyword>
<evidence type="ECO:0000313" key="25">
    <source>
        <dbReference type="Proteomes" id="UP000509568"/>
    </source>
</evidence>
<name>A0A7D5D8P7_9PSED</name>
<feature type="signal peptide" evidence="21">
    <location>
        <begin position="1"/>
        <end position="19"/>
    </location>
</feature>
<keyword evidence="16 19" id="KW-0998">Cell outer membrane</keyword>
<dbReference type="Gene3D" id="2.40.170.20">
    <property type="entry name" value="TonB-dependent receptor, beta-barrel domain"/>
    <property type="match status" value="1"/>
</dbReference>
<evidence type="ECO:0000256" key="21">
    <source>
        <dbReference type="SAM" id="SignalP"/>
    </source>
</evidence>
<evidence type="ECO:0000256" key="8">
    <source>
        <dbReference type="ARBA" id="ARBA00022729"/>
    </source>
</evidence>
<dbReference type="PANTHER" id="PTHR32552">
    <property type="entry name" value="FERRICHROME IRON RECEPTOR-RELATED"/>
    <property type="match status" value="1"/>
</dbReference>
<evidence type="ECO:0000256" key="19">
    <source>
        <dbReference type="PROSITE-ProRule" id="PRU01360"/>
    </source>
</evidence>
<dbReference type="GO" id="GO:0015344">
    <property type="term" value="F:siderophore uptake transmembrane transporter activity"/>
    <property type="evidence" value="ECO:0007669"/>
    <property type="project" value="TreeGrafter"/>
</dbReference>
<keyword evidence="7 19" id="KW-0812">Transmembrane</keyword>
<dbReference type="InterPro" id="IPR037066">
    <property type="entry name" value="Plug_dom_sf"/>
</dbReference>
<dbReference type="InterPro" id="IPR010105">
    <property type="entry name" value="TonB_sidphr_rcpt"/>
</dbReference>
<evidence type="ECO:0000256" key="9">
    <source>
        <dbReference type="ARBA" id="ARBA00022906"/>
    </source>
</evidence>
<dbReference type="InterPro" id="IPR012910">
    <property type="entry name" value="Plug_dom"/>
</dbReference>
<keyword evidence="6" id="KW-0533">Nickel</keyword>
<evidence type="ECO:0000256" key="2">
    <source>
        <dbReference type="ARBA" id="ARBA00009810"/>
    </source>
</evidence>
<dbReference type="GO" id="GO:0015891">
    <property type="term" value="P:siderophore transport"/>
    <property type="evidence" value="ECO:0007669"/>
    <property type="project" value="InterPro"/>
</dbReference>
<dbReference type="FunFam" id="2.40.170.20:FF:000005">
    <property type="entry name" value="TonB-dependent siderophore receptor"/>
    <property type="match status" value="1"/>
</dbReference>
<dbReference type="GO" id="GO:0006829">
    <property type="term" value="P:zinc ion transport"/>
    <property type="evidence" value="ECO:0007669"/>
    <property type="project" value="UniProtKB-KW"/>
</dbReference>
<evidence type="ECO:0000256" key="20">
    <source>
        <dbReference type="RuleBase" id="RU003357"/>
    </source>
</evidence>
<keyword evidence="15 24" id="KW-0675">Receptor</keyword>
<evidence type="ECO:0000256" key="4">
    <source>
        <dbReference type="ARBA" id="ARBA00022452"/>
    </source>
</evidence>
<dbReference type="KEGG" id="pez:HWQ56_18610"/>
<dbReference type="EMBL" id="CP056030">
    <property type="protein sequence ID" value="QKZ05700.1"/>
    <property type="molecule type" value="Genomic_DNA"/>
</dbReference>
<keyword evidence="5" id="KW-0410">Iron transport</keyword>
<feature type="domain" description="TonB-dependent receptor plug" evidence="23">
    <location>
        <begin position="70"/>
        <end position="173"/>
    </location>
</feature>
<reference evidence="24 25" key="1">
    <citation type="submission" date="2020-06" db="EMBL/GenBank/DDBJ databases">
        <title>Pseudomonas eucalypticola sp. nov., an endophyte of Eucalyptus dunnii leaves with biocontrol ability of eucalyptus leaf blight.</title>
        <authorList>
            <person name="Liu Y."/>
            <person name="Song Z."/>
            <person name="Zeng H."/>
            <person name="Lu M."/>
            <person name="Wang X."/>
            <person name="Lian X."/>
            <person name="Zhang Q."/>
        </authorList>
    </citation>
    <scope>NUCLEOTIDE SEQUENCE [LARGE SCALE GENOMIC DNA]</scope>
    <source>
        <strain evidence="24 25">NP-1</strain>
    </source>
</reference>
<dbReference type="InterPro" id="IPR039426">
    <property type="entry name" value="TonB-dep_rcpt-like"/>
</dbReference>
<evidence type="ECO:0000256" key="5">
    <source>
        <dbReference type="ARBA" id="ARBA00022496"/>
    </source>
</evidence>